<protein>
    <recommendedName>
        <fullName evidence="11">Glycine--tRNA ligase beta subunit</fullName>
        <ecNumber evidence="11">6.1.1.14</ecNumber>
    </recommendedName>
    <alternativeName>
        <fullName evidence="11">Glycyl-tRNA synthetase beta subunit</fullName>
        <shortName evidence="11">GlyRS</shortName>
    </alternativeName>
</protein>
<dbReference type="HAMAP" id="MF_00255">
    <property type="entry name" value="Gly_tRNA_synth_beta"/>
    <property type="match status" value="1"/>
</dbReference>
<name>A0ABY9YU70_9GAMM</name>
<gene>
    <name evidence="11 13" type="primary">glyS</name>
    <name evidence="13" type="ORF">PDM29_06820</name>
</gene>
<dbReference type="RefSeq" id="WP_311193111.1">
    <property type="nucleotide sequence ID" value="NZ_CP115541.1"/>
</dbReference>
<dbReference type="PRINTS" id="PR01045">
    <property type="entry name" value="TRNASYNTHGB"/>
</dbReference>
<evidence type="ECO:0000313" key="13">
    <source>
        <dbReference type="EMBL" id="WNH53990.1"/>
    </source>
</evidence>
<accession>A0ABY9YU70</accession>
<comment type="subunit">
    <text evidence="3 11">Tetramer of two alpha and two beta subunits.</text>
</comment>
<dbReference type="InterPro" id="IPR006194">
    <property type="entry name" value="Gly-tRNA-synth_heterodimer"/>
</dbReference>
<proteinExistence type="inferred from homology"/>
<dbReference type="NCBIfam" id="TIGR00211">
    <property type="entry name" value="glyS"/>
    <property type="match status" value="1"/>
</dbReference>
<keyword evidence="7 11" id="KW-0067">ATP-binding</keyword>
<evidence type="ECO:0000256" key="8">
    <source>
        <dbReference type="ARBA" id="ARBA00022917"/>
    </source>
</evidence>
<comment type="catalytic activity">
    <reaction evidence="10 11">
        <text>tRNA(Gly) + glycine + ATP = glycyl-tRNA(Gly) + AMP + diphosphate</text>
        <dbReference type="Rhea" id="RHEA:16013"/>
        <dbReference type="Rhea" id="RHEA-COMP:9664"/>
        <dbReference type="Rhea" id="RHEA-COMP:9683"/>
        <dbReference type="ChEBI" id="CHEBI:30616"/>
        <dbReference type="ChEBI" id="CHEBI:33019"/>
        <dbReference type="ChEBI" id="CHEBI:57305"/>
        <dbReference type="ChEBI" id="CHEBI:78442"/>
        <dbReference type="ChEBI" id="CHEBI:78522"/>
        <dbReference type="ChEBI" id="CHEBI:456215"/>
        <dbReference type="EC" id="6.1.1.14"/>
    </reaction>
</comment>
<dbReference type="InterPro" id="IPR008909">
    <property type="entry name" value="DALR_anticod-bd"/>
</dbReference>
<keyword evidence="14" id="KW-1185">Reference proteome</keyword>
<dbReference type="Proteomes" id="UP001302072">
    <property type="component" value="Chromosome"/>
</dbReference>
<dbReference type="PANTHER" id="PTHR30075">
    <property type="entry name" value="GLYCYL-TRNA SYNTHETASE"/>
    <property type="match status" value="1"/>
</dbReference>
<dbReference type="GO" id="GO:0004820">
    <property type="term" value="F:glycine-tRNA ligase activity"/>
    <property type="evidence" value="ECO:0007669"/>
    <property type="project" value="UniProtKB-EC"/>
</dbReference>
<organism evidence="13 14">
    <name type="scientific">Stenotrophomonas oahuensis</name>
    <dbReference type="NCBI Taxonomy" id="3003271"/>
    <lineage>
        <taxon>Bacteria</taxon>
        <taxon>Pseudomonadati</taxon>
        <taxon>Pseudomonadota</taxon>
        <taxon>Gammaproteobacteria</taxon>
        <taxon>Lysobacterales</taxon>
        <taxon>Lysobacteraceae</taxon>
        <taxon>Stenotrophomonas</taxon>
    </lineage>
</organism>
<dbReference type="PROSITE" id="PS50861">
    <property type="entry name" value="AA_TRNA_LIGASE_II_GLYAB"/>
    <property type="match status" value="1"/>
</dbReference>
<dbReference type="PANTHER" id="PTHR30075:SF2">
    <property type="entry name" value="GLYCINE--TRNA LIGASE, CHLOROPLASTIC_MITOCHONDRIAL 2"/>
    <property type="match status" value="1"/>
</dbReference>
<dbReference type="SMART" id="SM00836">
    <property type="entry name" value="DALR_1"/>
    <property type="match status" value="1"/>
</dbReference>
<keyword evidence="4 11" id="KW-0963">Cytoplasm</keyword>
<sequence length="698" mass="75406">MSTMQPLLIELGTEELPVKALPGLAQAFFDGVVEGLTKRGVTVERGDAKPLSTPRRLAVLLPGVAVEQPEQHAEVLGPYLNIALDADGQPTKALQGFAAKAGIEWSALERTTDAKGERFVHRSVTPGARTAALLPEILAETIAAMPIPKPMRWGSHAYGFARPVHWLVLLHGKDVVNAELLGLKADRMSRGHRFMHDKTVWLSTPEDYVSSLEAAFVLVDADVRRERIVTAAHAEAAKAGGQARITDDNLEQVVNLVEWPAPVLCSFEREFLAVPQEALIETMEINQKFFPVLDASGKLTEKFIGIANIESKDVAEVAKGYERVIRPRFADAKFFFDEDLKQGLESMGEGLKTVTYQAKLGSVADKVQRVVALAELIAPQVGADAVLAKRAALLAKNDLQSRMVNEFPELQGIAGRHYAVAGGDSPEVALAIDEAYQPRFGGDDIALSSLGKVLAIAERLDTLAGGFAAGLKPTGNKDPFALRRNALGLARTIIESGFDLDLRALLAAAFGHLPAAVQPSAERKTETLPQDVYEFVIDRLRGYYADKGVPATHFNAVAELKPASLYDFDRRIDAIGTFAALPEAEALAAANKRIRNILRKAEGDIPGMVDPSLLAEPAESELAEAVEAAIDDSNASLHHKDYVSVLARLARLRPQVDAFFDGVMVNAEDPALRGNRLALLKRLGDRLGSVAAIEHLSS</sequence>
<keyword evidence="6 11" id="KW-0547">Nucleotide-binding</keyword>
<evidence type="ECO:0000256" key="2">
    <source>
        <dbReference type="ARBA" id="ARBA00008226"/>
    </source>
</evidence>
<evidence type="ECO:0000259" key="12">
    <source>
        <dbReference type="SMART" id="SM00836"/>
    </source>
</evidence>
<dbReference type="SUPFAM" id="SSF109604">
    <property type="entry name" value="HD-domain/PDEase-like"/>
    <property type="match status" value="1"/>
</dbReference>
<feature type="domain" description="DALR anticodon binding" evidence="12">
    <location>
        <begin position="593"/>
        <end position="696"/>
    </location>
</feature>
<keyword evidence="8 11" id="KW-0648">Protein biosynthesis</keyword>
<dbReference type="InterPro" id="IPR015944">
    <property type="entry name" value="Gly-tRNA-synth_bsu"/>
</dbReference>
<evidence type="ECO:0000256" key="1">
    <source>
        <dbReference type="ARBA" id="ARBA00004496"/>
    </source>
</evidence>
<evidence type="ECO:0000256" key="7">
    <source>
        <dbReference type="ARBA" id="ARBA00022840"/>
    </source>
</evidence>
<dbReference type="EC" id="6.1.1.14" evidence="11"/>
<evidence type="ECO:0000256" key="3">
    <source>
        <dbReference type="ARBA" id="ARBA00011209"/>
    </source>
</evidence>
<evidence type="ECO:0000256" key="6">
    <source>
        <dbReference type="ARBA" id="ARBA00022741"/>
    </source>
</evidence>
<evidence type="ECO:0000256" key="9">
    <source>
        <dbReference type="ARBA" id="ARBA00023146"/>
    </source>
</evidence>
<dbReference type="Pfam" id="PF05746">
    <property type="entry name" value="DALR_1"/>
    <property type="match status" value="1"/>
</dbReference>
<comment type="similarity">
    <text evidence="2 11">Belongs to the class-II aminoacyl-tRNA synthetase family.</text>
</comment>
<reference evidence="13 14" key="1">
    <citation type="submission" date="2022-12" db="EMBL/GenBank/DDBJ databases">
        <title>Two new species, Stenotrophomonas aracearum and Stenotrophomonas oahuensis, isolated from Anthurium (Araceae family) in Hawaii.</title>
        <authorList>
            <person name="Chunag S.C."/>
            <person name="Dobhal S."/>
            <person name="Alvarez A."/>
            <person name="Arif M."/>
        </authorList>
    </citation>
    <scope>NUCLEOTIDE SEQUENCE [LARGE SCALE GENOMIC DNA]</scope>
    <source>
        <strain evidence="13 14">A5586</strain>
    </source>
</reference>
<evidence type="ECO:0000256" key="4">
    <source>
        <dbReference type="ARBA" id="ARBA00022490"/>
    </source>
</evidence>
<evidence type="ECO:0000313" key="14">
    <source>
        <dbReference type="Proteomes" id="UP001302072"/>
    </source>
</evidence>
<dbReference type="EMBL" id="CP115541">
    <property type="protein sequence ID" value="WNH53990.1"/>
    <property type="molecule type" value="Genomic_DNA"/>
</dbReference>
<evidence type="ECO:0000256" key="10">
    <source>
        <dbReference type="ARBA" id="ARBA00047937"/>
    </source>
</evidence>
<dbReference type="Pfam" id="PF02092">
    <property type="entry name" value="tRNA_synt_2f"/>
    <property type="match status" value="1"/>
</dbReference>
<keyword evidence="5 11" id="KW-0436">Ligase</keyword>
<evidence type="ECO:0000256" key="5">
    <source>
        <dbReference type="ARBA" id="ARBA00022598"/>
    </source>
</evidence>
<keyword evidence="9 11" id="KW-0030">Aminoacyl-tRNA synthetase</keyword>
<comment type="subcellular location">
    <subcellularLocation>
        <location evidence="1 11">Cytoplasm</location>
    </subcellularLocation>
</comment>
<evidence type="ECO:0000256" key="11">
    <source>
        <dbReference type="HAMAP-Rule" id="MF_00255"/>
    </source>
</evidence>